<dbReference type="InterPro" id="IPR001611">
    <property type="entry name" value="Leu-rich_rpt"/>
</dbReference>
<dbReference type="InterPro" id="IPR003591">
    <property type="entry name" value="Leu-rich_rpt_typical-subtyp"/>
</dbReference>
<dbReference type="Gene3D" id="3.80.10.10">
    <property type="entry name" value="Ribonuclease Inhibitor"/>
    <property type="match status" value="1"/>
</dbReference>
<dbReference type="EnsemblProtists" id="EKX39702">
    <property type="protein sequence ID" value="EKX39702"/>
    <property type="gene ID" value="GUITHDRAFT_114197"/>
</dbReference>
<dbReference type="EMBL" id="JH993037">
    <property type="protein sequence ID" value="EKX39702.1"/>
    <property type="molecule type" value="Genomic_DNA"/>
</dbReference>
<dbReference type="PROSITE" id="PS51450">
    <property type="entry name" value="LRR"/>
    <property type="match status" value="2"/>
</dbReference>
<evidence type="ECO:0000313" key="8">
    <source>
        <dbReference type="Proteomes" id="UP000011087"/>
    </source>
</evidence>
<dbReference type="STRING" id="905079.L1IUA9"/>
<dbReference type="GO" id="GO:0030620">
    <property type="term" value="F:U2 snRNA binding"/>
    <property type="evidence" value="ECO:0007669"/>
    <property type="project" value="InterPro"/>
</dbReference>
<reference evidence="8" key="2">
    <citation type="submission" date="2012-11" db="EMBL/GenBank/DDBJ databases">
        <authorList>
            <person name="Kuo A."/>
            <person name="Curtis B.A."/>
            <person name="Tanifuji G."/>
            <person name="Burki F."/>
            <person name="Gruber A."/>
            <person name="Irimia M."/>
            <person name="Maruyama S."/>
            <person name="Arias M.C."/>
            <person name="Ball S.G."/>
            <person name="Gile G.H."/>
            <person name="Hirakawa Y."/>
            <person name="Hopkins J.F."/>
            <person name="Rensing S.A."/>
            <person name="Schmutz J."/>
            <person name="Symeonidi A."/>
            <person name="Elias M."/>
            <person name="Eveleigh R.J."/>
            <person name="Herman E.K."/>
            <person name="Klute M.J."/>
            <person name="Nakayama T."/>
            <person name="Obornik M."/>
            <person name="Reyes-Prieto A."/>
            <person name="Armbrust E.V."/>
            <person name="Aves S.J."/>
            <person name="Beiko R.G."/>
            <person name="Coutinho P."/>
            <person name="Dacks J.B."/>
            <person name="Durnford D.G."/>
            <person name="Fast N.M."/>
            <person name="Green B.R."/>
            <person name="Grisdale C."/>
            <person name="Hempe F."/>
            <person name="Henrissat B."/>
            <person name="Hoppner M.P."/>
            <person name="Ishida K.-I."/>
            <person name="Kim E."/>
            <person name="Koreny L."/>
            <person name="Kroth P.G."/>
            <person name="Liu Y."/>
            <person name="Malik S.-B."/>
            <person name="Maier U.G."/>
            <person name="McRose D."/>
            <person name="Mock T."/>
            <person name="Neilson J.A."/>
            <person name="Onodera N.T."/>
            <person name="Poole A.M."/>
            <person name="Pritham E.J."/>
            <person name="Richards T.A."/>
            <person name="Rocap G."/>
            <person name="Roy S.W."/>
            <person name="Sarai C."/>
            <person name="Schaack S."/>
            <person name="Shirato S."/>
            <person name="Slamovits C.H."/>
            <person name="Spencer D.F."/>
            <person name="Suzuki S."/>
            <person name="Worden A.Z."/>
            <person name="Zauner S."/>
            <person name="Barry K."/>
            <person name="Bell C."/>
            <person name="Bharti A.K."/>
            <person name="Crow J.A."/>
            <person name="Grimwood J."/>
            <person name="Kramer R."/>
            <person name="Lindquist E."/>
            <person name="Lucas S."/>
            <person name="Salamov A."/>
            <person name="McFadden G.I."/>
            <person name="Lane C.E."/>
            <person name="Keeling P.J."/>
            <person name="Gray M.W."/>
            <person name="Grigoriev I.V."/>
            <person name="Archibald J.M."/>
        </authorList>
    </citation>
    <scope>NUCLEOTIDE SEQUENCE</scope>
    <source>
        <strain evidence="8">CCMP2712</strain>
    </source>
</reference>
<dbReference type="GO" id="GO:0000398">
    <property type="term" value="P:mRNA splicing, via spliceosome"/>
    <property type="evidence" value="ECO:0007669"/>
    <property type="project" value="InterPro"/>
</dbReference>
<dbReference type="OrthoDB" id="676979at2759"/>
<evidence type="ECO:0000256" key="1">
    <source>
        <dbReference type="ARBA" id="ARBA00004123"/>
    </source>
</evidence>
<dbReference type="HOGENOM" id="CLU_604766_0_0_1"/>
<reference evidence="7" key="3">
    <citation type="submission" date="2015-06" db="UniProtKB">
        <authorList>
            <consortium name="EnsemblProtists"/>
        </authorList>
    </citation>
    <scope>IDENTIFICATION</scope>
</reference>
<dbReference type="Proteomes" id="UP000011087">
    <property type="component" value="Unassembled WGS sequence"/>
</dbReference>
<evidence type="ECO:0000256" key="2">
    <source>
        <dbReference type="ARBA" id="ARBA00022614"/>
    </source>
</evidence>
<accession>L1IUA9</accession>
<comment type="similarity">
    <text evidence="5">Belongs to the U2 small nuclear ribonucleoprotein A family.</text>
</comment>
<evidence type="ECO:0000313" key="6">
    <source>
        <dbReference type="EMBL" id="EKX39702.1"/>
    </source>
</evidence>
<dbReference type="GeneID" id="17296473"/>
<dbReference type="Pfam" id="PF00612">
    <property type="entry name" value="IQ"/>
    <property type="match status" value="2"/>
</dbReference>
<dbReference type="RefSeq" id="XP_005826682.1">
    <property type="nucleotide sequence ID" value="XM_005826625.1"/>
</dbReference>
<evidence type="ECO:0000256" key="4">
    <source>
        <dbReference type="ARBA" id="ARBA00023242"/>
    </source>
</evidence>
<sequence length="453" mass="52408">MKVYVRNAHKRIETKYQDWETVVEERDRTASRATAFQIEDALDSQDVQYVHLSRMGQLDINQLNSLKSLRFLDLSENGIRRLPDMQFWSSLPLLQVLLLHQNRLEKVSALAGLAGSVRLRSLTAFQNPVAQSPSYRPFLLSLCPSILCLDDEVKNDNDFLPAGHKLFSRIQSYMDEHSAMIAREEKAREEVSSSELVSSFHRHMHVLYSSYSRCRPYLVIQRVFRGHVGRKHFSRISRRVRPCVVKLQKFLMRRYMRTFALLHFKRLLAEEEETFLNLQSGKGRLEESETGGRSIFILPSSKRSCLELLKVWTQLLFVENAPRVTRTEIACCREPPPPPPGDSSSLSLRGIVLRKRKRKCDMLDAIKLRADPSILQVIAFNVIRRRGYKCNSGERRVHATSRSIVLLHPDAVDRILAACSIQRIWRSWRCRSTMVPTLATSLLRLRSARLLQQ</sequence>
<keyword evidence="2" id="KW-0433">Leucine-rich repeat</keyword>
<dbReference type="InterPro" id="IPR044640">
    <property type="entry name" value="RU2A"/>
</dbReference>
<evidence type="ECO:0008006" key="9">
    <source>
        <dbReference type="Google" id="ProtNLM"/>
    </source>
</evidence>
<evidence type="ECO:0000256" key="5">
    <source>
        <dbReference type="ARBA" id="ARBA00024196"/>
    </source>
</evidence>
<dbReference type="AlphaFoldDB" id="L1IUA9"/>
<name>L1IUA9_GUITC</name>
<dbReference type="PANTHER" id="PTHR10552:SF6">
    <property type="entry name" value="U2 SMALL NUCLEAR RIBONUCLEOPROTEIN A"/>
    <property type="match status" value="1"/>
</dbReference>
<protein>
    <recommendedName>
        <fullName evidence="9">U2A'/phosphoprotein 32 family A C-terminal domain-containing protein</fullName>
    </recommendedName>
</protein>
<organism evidence="6">
    <name type="scientific">Guillardia theta (strain CCMP2712)</name>
    <name type="common">Cryptophyte</name>
    <dbReference type="NCBI Taxonomy" id="905079"/>
    <lineage>
        <taxon>Eukaryota</taxon>
        <taxon>Cryptophyceae</taxon>
        <taxon>Pyrenomonadales</taxon>
        <taxon>Geminigeraceae</taxon>
        <taxon>Guillardia</taxon>
    </lineage>
</organism>
<evidence type="ECO:0000256" key="3">
    <source>
        <dbReference type="ARBA" id="ARBA00022737"/>
    </source>
</evidence>
<gene>
    <name evidence="6" type="ORF">GUITHDRAFT_114197</name>
</gene>
<keyword evidence="8" id="KW-1185">Reference proteome</keyword>
<keyword evidence="3" id="KW-0677">Repeat</keyword>
<reference evidence="6 8" key="1">
    <citation type="journal article" date="2012" name="Nature">
        <title>Algal genomes reveal evolutionary mosaicism and the fate of nucleomorphs.</title>
        <authorList>
            <consortium name="DOE Joint Genome Institute"/>
            <person name="Curtis B.A."/>
            <person name="Tanifuji G."/>
            <person name="Burki F."/>
            <person name="Gruber A."/>
            <person name="Irimia M."/>
            <person name="Maruyama S."/>
            <person name="Arias M.C."/>
            <person name="Ball S.G."/>
            <person name="Gile G.H."/>
            <person name="Hirakawa Y."/>
            <person name="Hopkins J.F."/>
            <person name="Kuo A."/>
            <person name="Rensing S.A."/>
            <person name="Schmutz J."/>
            <person name="Symeonidi A."/>
            <person name="Elias M."/>
            <person name="Eveleigh R.J."/>
            <person name="Herman E.K."/>
            <person name="Klute M.J."/>
            <person name="Nakayama T."/>
            <person name="Obornik M."/>
            <person name="Reyes-Prieto A."/>
            <person name="Armbrust E.V."/>
            <person name="Aves S.J."/>
            <person name="Beiko R.G."/>
            <person name="Coutinho P."/>
            <person name="Dacks J.B."/>
            <person name="Durnford D.G."/>
            <person name="Fast N.M."/>
            <person name="Green B.R."/>
            <person name="Grisdale C.J."/>
            <person name="Hempel F."/>
            <person name="Henrissat B."/>
            <person name="Hoppner M.P."/>
            <person name="Ishida K."/>
            <person name="Kim E."/>
            <person name="Koreny L."/>
            <person name="Kroth P.G."/>
            <person name="Liu Y."/>
            <person name="Malik S.B."/>
            <person name="Maier U.G."/>
            <person name="McRose D."/>
            <person name="Mock T."/>
            <person name="Neilson J.A."/>
            <person name="Onodera N.T."/>
            <person name="Poole A.M."/>
            <person name="Pritham E.J."/>
            <person name="Richards T.A."/>
            <person name="Rocap G."/>
            <person name="Roy S.W."/>
            <person name="Sarai C."/>
            <person name="Schaack S."/>
            <person name="Shirato S."/>
            <person name="Slamovits C.H."/>
            <person name="Spencer D.F."/>
            <person name="Suzuki S."/>
            <person name="Worden A.Z."/>
            <person name="Zauner S."/>
            <person name="Barry K."/>
            <person name="Bell C."/>
            <person name="Bharti A.K."/>
            <person name="Crow J.A."/>
            <person name="Grimwood J."/>
            <person name="Kramer R."/>
            <person name="Lindquist E."/>
            <person name="Lucas S."/>
            <person name="Salamov A."/>
            <person name="McFadden G.I."/>
            <person name="Lane C.E."/>
            <person name="Keeling P.J."/>
            <person name="Gray M.W."/>
            <person name="Grigoriev I.V."/>
            <person name="Archibald J.M."/>
        </authorList>
    </citation>
    <scope>NUCLEOTIDE SEQUENCE</scope>
    <source>
        <strain evidence="6 8">CCMP2712</strain>
    </source>
</reference>
<comment type="subcellular location">
    <subcellularLocation>
        <location evidence="1">Nucleus</location>
    </subcellularLocation>
</comment>
<dbReference type="GO" id="GO:0005634">
    <property type="term" value="C:nucleus"/>
    <property type="evidence" value="ECO:0007669"/>
    <property type="project" value="UniProtKB-SubCell"/>
</dbReference>
<dbReference type="SUPFAM" id="SSF52058">
    <property type="entry name" value="L domain-like"/>
    <property type="match status" value="1"/>
</dbReference>
<proteinExistence type="inferred from homology"/>
<dbReference type="PROSITE" id="PS50096">
    <property type="entry name" value="IQ"/>
    <property type="match status" value="1"/>
</dbReference>
<dbReference type="InterPro" id="IPR000048">
    <property type="entry name" value="IQ_motif_EF-hand-BS"/>
</dbReference>
<keyword evidence="4" id="KW-0539">Nucleus</keyword>
<dbReference type="InterPro" id="IPR032675">
    <property type="entry name" value="LRR_dom_sf"/>
</dbReference>
<dbReference type="Pfam" id="PF14580">
    <property type="entry name" value="LRR_9"/>
    <property type="match status" value="1"/>
</dbReference>
<dbReference type="PaxDb" id="55529-EKX39702"/>
<evidence type="ECO:0000313" key="7">
    <source>
        <dbReference type="EnsemblProtists" id="EKX39702"/>
    </source>
</evidence>
<dbReference type="SMART" id="SM00369">
    <property type="entry name" value="LRR_TYP"/>
    <property type="match status" value="2"/>
</dbReference>
<dbReference type="PANTHER" id="PTHR10552">
    <property type="entry name" value="U2 SMALL NUCLEAR RIBONUCLEOPROTEIN A"/>
    <property type="match status" value="1"/>
</dbReference>
<dbReference type="KEGG" id="gtt:GUITHDRAFT_114197"/>